<dbReference type="RefSeq" id="WP_123948883.1">
    <property type="nucleotide sequence ID" value="NZ_PQJL01000016.1"/>
</dbReference>
<organism evidence="2 3">
    <name type="scientific">Cronobacter malonaticus</name>
    <dbReference type="NCBI Taxonomy" id="413503"/>
    <lineage>
        <taxon>Bacteria</taxon>
        <taxon>Pseudomonadati</taxon>
        <taxon>Pseudomonadota</taxon>
        <taxon>Gammaproteobacteria</taxon>
        <taxon>Enterobacterales</taxon>
        <taxon>Enterobacteriaceae</taxon>
        <taxon>Cronobacter</taxon>
    </lineage>
</organism>
<sequence>MTLDPTALSVAVGATSPIKASVTPENATNKALNWTSGDEAIATVDASGVVTGVAEGGPVGVTATAADGSGVSASCAVTVTAEKRTKSK</sequence>
<protein>
    <submittedName>
        <fullName evidence="2">Phage tail protein</fullName>
    </submittedName>
</protein>
<feature type="domain" description="BIG2" evidence="1">
    <location>
        <begin position="1"/>
        <end position="75"/>
    </location>
</feature>
<name>A0A423XTZ5_9ENTR</name>
<dbReference type="InterPro" id="IPR008964">
    <property type="entry name" value="Invasin/intimin_cell_adhesion"/>
</dbReference>
<dbReference type="InterPro" id="IPR003343">
    <property type="entry name" value="Big_2"/>
</dbReference>
<dbReference type="Pfam" id="PF02368">
    <property type="entry name" value="Big_2"/>
    <property type="match status" value="1"/>
</dbReference>
<proteinExistence type="predicted"/>
<reference evidence="2 3" key="1">
    <citation type="journal article" date="2018" name="Front. Microbiol.">
        <title>An Investigation of an Acute Gastroenteritis Outbreak: Cronobacter sakazakii, a Potential Cause of Food-Borne Illness.</title>
        <authorList>
            <person name="Yong W."/>
            <person name="Guo B."/>
            <person name="Shi X."/>
            <person name="Cheng T."/>
            <person name="Chen M."/>
            <person name="Jiang X."/>
            <person name="Ye Y."/>
            <person name="Wang J."/>
            <person name="Xie G."/>
            <person name="Ding J."/>
        </authorList>
    </citation>
    <scope>NUCLEOTIDE SEQUENCE [LARGE SCALE GENOMIC DNA]</scope>
    <source>
        <strain evidence="2 3">S1</strain>
    </source>
</reference>
<dbReference type="EMBL" id="PQJL01000016">
    <property type="protein sequence ID" value="ROW60004.1"/>
    <property type="molecule type" value="Genomic_DNA"/>
</dbReference>
<dbReference type="SMART" id="SM00635">
    <property type="entry name" value="BID_2"/>
    <property type="match status" value="1"/>
</dbReference>
<accession>A0A423XTZ5</accession>
<evidence type="ECO:0000259" key="1">
    <source>
        <dbReference type="SMART" id="SM00635"/>
    </source>
</evidence>
<evidence type="ECO:0000313" key="2">
    <source>
        <dbReference type="EMBL" id="ROW60004.1"/>
    </source>
</evidence>
<dbReference type="SUPFAM" id="SSF49373">
    <property type="entry name" value="Invasin/intimin cell-adhesion fragments"/>
    <property type="match status" value="1"/>
</dbReference>
<gene>
    <name evidence="2" type="ORF">C3E80_16635</name>
</gene>
<dbReference type="Gene3D" id="2.60.40.1080">
    <property type="match status" value="1"/>
</dbReference>
<comment type="caution">
    <text evidence="2">The sequence shown here is derived from an EMBL/GenBank/DDBJ whole genome shotgun (WGS) entry which is preliminary data.</text>
</comment>
<dbReference type="AlphaFoldDB" id="A0A423XTZ5"/>
<evidence type="ECO:0000313" key="3">
    <source>
        <dbReference type="Proteomes" id="UP000285793"/>
    </source>
</evidence>
<dbReference type="Proteomes" id="UP000285793">
    <property type="component" value="Unassembled WGS sequence"/>
</dbReference>